<evidence type="ECO:0008006" key="4">
    <source>
        <dbReference type="Google" id="ProtNLM"/>
    </source>
</evidence>
<proteinExistence type="inferred from homology"/>
<evidence type="ECO:0000313" key="2">
    <source>
        <dbReference type="EMBL" id="KAF9956560.1"/>
    </source>
</evidence>
<dbReference type="InterPro" id="IPR002737">
    <property type="entry name" value="MEMO1_fam"/>
</dbReference>
<dbReference type="CDD" id="cd07361">
    <property type="entry name" value="MEMO_like"/>
    <property type="match status" value="1"/>
</dbReference>
<dbReference type="Proteomes" id="UP000749646">
    <property type="component" value="Unassembled WGS sequence"/>
</dbReference>
<dbReference type="NCBIfam" id="TIGR04336">
    <property type="entry name" value="AmmeMemoSam_B"/>
    <property type="match status" value="1"/>
</dbReference>
<sequence>MPDTLTVDQLQDTLTSASNQTSFNQALKGTGRFGYMSLDTDEDEHSIEMHLPYVYKVFENHLDRVKIVPILVGALTESTERQYGQLLAPYLEDPENLFIVSSDFCHWGQRFSYTYYEDKDGVATQSLAQAASSGGGRKVSPDSPKIFESIRKLDHDGMEKIEAGSHSAFCKYLSRTRNTICGRHPIGVLMAALEHIKTPVKHTTRFVQYAQSSHVVAISDSSVSYASAFVRRETS</sequence>
<dbReference type="AlphaFoldDB" id="A0A9P6J0P0"/>
<dbReference type="PANTHER" id="PTHR11060">
    <property type="entry name" value="PROTEIN MEMO1"/>
    <property type="match status" value="1"/>
</dbReference>
<comment type="caution">
    <text evidence="2">The sequence shown here is derived from an EMBL/GenBank/DDBJ whole genome shotgun (WGS) entry which is preliminary data.</text>
</comment>
<keyword evidence="3" id="KW-1185">Reference proteome</keyword>
<organism evidence="2 3">
    <name type="scientific">Modicella reniformis</name>
    <dbReference type="NCBI Taxonomy" id="1440133"/>
    <lineage>
        <taxon>Eukaryota</taxon>
        <taxon>Fungi</taxon>
        <taxon>Fungi incertae sedis</taxon>
        <taxon>Mucoromycota</taxon>
        <taxon>Mortierellomycotina</taxon>
        <taxon>Mortierellomycetes</taxon>
        <taxon>Mortierellales</taxon>
        <taxon>Mortierellaceae</taxon>
        <taxon>Modicella</taxon>
    </lineage>
</organism>
<gene>
    <name evidence="2" type="ORF">BGZ65_002614</name>
</gene>
<dbReference type="EMBL" id="JAAAHW010006675">
    <property type="protein sequence ID" value="KAF9956560.1"/>
    <property type="molecule type" value="Genomic_DNA"/>
</dbReference>
<evidence type="ECO:0000313" key="3">
    <source>
        <dbReference type="Proteomes" id="UP000749646"/>
    </source>
</evidence>
<comment type="similarity">
    <text evidence="1">Belongs to the MEMO1 family.</text>
</comment>
<dbReference type="Pfam" id="PF01875">
    <property type="entry name" value="Memo"/>
    <property type="match status" value="1"/>
</dbReference>
<protein>
    <recommendedName>
        <fullName evidence="4">Protein MEMO1</fullName>
    </recommendedName>
</protein>
<dbReference type="Gene3D" id="3.40.830.10">
    <property type="entry name" value="LigB-like"/>
    <property type="match status" value="1"/>
</dbReference>
<evidence type="ECO:0000256" key="1">
    <source>
        <dbReference type="ARBA" id="ARBA00006315"/>
    </source>
</evidence>
<dbReference type="OrthoDB" id="417112at2759"/>
<reference evidence="2" key="1">
    <citation type="journal article" date="2020" name="Fungal Divers.">
        <title>Resolving the Mortierellaceae phylogeny through synthesis of multi-gene phylogenetics and phylogenomics.</title>
        <authorList>
            <person name="Vandepol N."/>
            <person name="Liber J."/>
            <person name="Desiro A."/>
            <person name="Na H."/>
            <person name="Kennedy M."/>
            <person name="Barry K."/>
            <person name="Grigoriev I.V."/>
            <person name="Miller A.N."/>
            <person name="O'Donnell K."/>
            <person name="Stajich J.E."/>
            <person name="Bonito G."/>
        </authorList>
    </citation>
    <scope>NUCLEOTIDE SEQUENCE</scope>
    <source>
        <strain evidence="2">MES-2147</strain>
    </source>
</reference>
<accession>A0A9P6J0P0</accession>
<name>A0A9P6J0P0_9FUNG</name>
<dbReference type="PANTHER" id="PTHR11060:SF0">
    <property type="entry name" value="PROTEIN MEMO1"/>
    <property type="match status" value="1"/>
</dbReference>